<dbReference type="RefSeq" id="WP_387972861.1">
    <property type="nucleotide sequence ID" value="NZ_JBHRWO010000007.1"/>
</dbReference>
<keyword evidence="3" id="KW-1185">Reference proteome</keyword>
<sequence>MPLRSSTRRILALVIAVALTAGAAVVLGRWTIARGYADEPVETVRAFLEASRDGNVDTALAIALNEPKGRTDFIAPEAISGDWEITSLGLQIWSPDAGSAVVLATITGPEATAVTEEYELDRIDGAWRIKNAFAELDISQPLLPYFEMNGHSVPVESEAGVLSFSFLPGVYQPYREASPDVLESHSAPVIVLGDTVFGTGTGGGQFFNLAIMVAAEDAVNERLAAYLDDCISAEGGPERFGCPFGLPDRRVDDHLGDEGDDFEKAWEITTYPRAALTSLGGVATSTEEMILATREPGIARLTVTNEDTGEEVVVDCGIPLEALYPYFGADGSFGIGPNEDPEGASSGKATWWDSDFDSGCEDAG</sequence>
<proteinExistence type="predicted"/>
<protein>
    <recommendedName>
        <fullName evidence="4">DUF4878 domain-containing protein</fullName>
    </recommendedName>
</protein>
<organism evidence="2 3">
    <name type="scientific">Glycomyces rhizosphaerae</name>
    <dbReference type="NCBI Taxonomy" id="2054422"/>
    <lineage>
        <taxon>Bacteria</taxon>
        <taxon>Bacillati</taxon>
        <taxon>Actinomycetota</taxon>
        <taxon>Actinomycetes</taxon>
        <taxon>Glycomycetales</taxon>
        <taxon>Glycomycetaceae</taxon>
        <taxon>Glycomyces</taxon>
    </lineage>
</organism>
<evidence type="ECO:0000313" key="3">
    <source>
        <dbReference type="Proteomes" id="UP001595712"/>
    </source>
</evidence>
<reference evidence="3" key="1">
    <citation type="journal article" date="2019" name="Int. J. Syst. Evol. Microbiol.">
        <title>The Global Catalogue of Microorganisms (GCM) 10K type strain sequencing project: providing services to taxonomists for standard genome sequencing and annotation.</title>
        <authorList>
            <consortium name="The Broad Institute Genomics Platform"/>
            <consortium name="The Broad Institute Genome Sequencing Center for Infectious Disease"/>
            <person name="Wu L."/>
            <person name="Ma J."/>
        </authorList>
    </citation>
    <scope>NUCLEOTIDE SEQUENCE [LARGE SCALE GENOMIC DNA]</scope>
    <source>
        <strain evidence="3">CGMCC 4.7396</strain>
    </source>
</reference>
<dbReference type="Proteomes" id="UP001595712">
    <property type="component" value="Unassembled WGS sequence"/>
</dbReference>
<evidence type="ECO:0008006" key="4">
    <source>
        <dbReference type="Google" id="ProtNLM"/>
    </source>
</evidence>
<gene>
    <name evidence="2" type="ORF">ACFO8M_07750</name>
</gene>
<feature type="region of interest" description="Disordered" evidence="1">
    <location>
        <begin position="334"/>
        <end position="355"/>
    </location>
</feature>
<name>A0ABV7PXY4_9ACTN</name>
<comment type="caution">
    <text evidence="2">The sequence shown here is derived from an EMBL/GenBank/DDBJ whole genome shotgun (WGS) entry which is preliminary data.</text>
</comment>
<evidence type="ECO:0000256" key="1">
    <source>
        <dbReference type="SAM" id="MobiDB-lite"/>
    </source>
</evidence>
<accession>A0ABV7PXY4</accession>
<dbReference type="EMBL" id="JBHRWO010000007">
    <property type="protein sequence ID" value="MFC3492374.1"/>
    <property type="molecule type" value="Genomic_DNA"/>
</dbReference>
<evidence type="ECO:0000313" key="2">
    <source>
        <dbReference type="EMBL" id="MFC3492374.1"/>
    </source>
</evidence>